<protein>
    <submittedName>
        <fullName evidence="2">Uncharacterized protein</fullName>
    </submittedName>
</protein>
<dbReference type="EMBL" id="CP053015">
    <property type="protein sequence ID" value="QJQ32360.1"/>
    <property type="molecule type" value="Genomic_DNA"/>
</dbReference>
<evidence type="ECO:0000313" key="2">
    <source>
        <dbReference type="EMBL" id="QJQ32360.1"/>
    </source>
</evidence>
<evidence type="ECO:0000313" key="3">
    <source>
        <dbReference type="Proteomes" id="UP000503018"/>
    </source>
</evidence>
<evidence type="ECO:0000256" key="1">
    <source>
        <dbReference type="SAM" id="Phobius"/>
    </source>
</evidence>
<feature type="transmembrane region" description="Helical" evidence="1">
    <location>
        <begin position="12"/>
        <end position="35"/>
    </location>
</feature>
<accession>A0A6M4AVC4</accession>
<dbReference type="RefSeq" id="WP_169945541.1">
    <property type="nucleotide sequence ID" value="NZ_CP053015.1"/>
</dbReference>
<keyword evidence="3" id="KW-1185">Reference proteome</keyword>
<keyword evidence="1" id="KW-1133">Transmembrane helix</keyword>
<keyword evidence="1" id="KW-0812">Transmembrane</keyword>
<gene>
    <name evidence="2" type="ORF">GV829_07770</name>
</gene>
<sequence>MNDASRPGPARGWQWMLAAAAAYNLLIGVPGLVMSAAVNDRIVSLLVACFGLVYAITATDPRRFAPMLWAGMVGKLGIIALLGPDLAAGVTPAGTIPILAGDALFTIGFAALLLRLRRSD</sequence>
<dbReference type="Proteomes" id="UP000503018">
    <property type="component" value="Chromosome"/>
</dbReference>
<keyword evidence="1" id="KW-0472">Membrane</keyword>
<organism evidence="2 3">
    <name type="scientific">Sphingomonas lacunae</name>
    <dbReference type="NCBI Taxonomy" id="2698828"/>
    <lineage>
        <taxon>Bacteria</taxon>
        <taxon>Pseudomonadati</taxon>
        <taxon>Pseudomonadota</taxon>
        <taxon>Alphaproteobacteria</taxon>
        <taxon>Sphingomonadales</taxon>
        <taxon>Sphingomonadaceae</taxon>
        <taxon>Sphingomonas</taxon>
    </lineage>
</organism>
<dbReference type="AlphaFoldDB" id="A0A6M4AVC4"/>
<dbReference type="KEGG" id="slan:GV829_07770"/>
<proteinExistence type="predicted"/>
<feature type="transmembrane region" description="Helical" evidence="1">
    <location>
        <begin position="41"/>
        <end position="57"/>
    </location>
</feature>
<feature type="transmembrane region" description="Helical" evidence="1">
    <location>
        <begin position="95"/>
        <end position="114"/>
    </location>
</feature>
<reference evidence="2 3" key="1">
    <citation type="submission" date="2020-01" db="EMBL/GenBank/DDBJ databases">
        <title>Sphingomonas sp. strain CSW-10.</title>
        <authorList>
            <person name="Chen W.-M."/>
        </authorList>
    </citation>
    <scope>NUCLEOTIDE SEQUENCE [LARGE SCALE GENOMIC DNA]</scope>
    <source>
        <strain evidence="2 3">CSW-10</strain>
    </source>
</reference>
<name>A0A6M4AVC4_9SPHN</name>